<feature type="region of interest" description="Disordered" evidence="2">
    <location>
        <begin position="752"/>
        <end position="773"/>
    </location>
</feature>
<sequence>MGIMGHRSVLLFLTGIVFLGNPLEIPADETLHADQLAYAVESDDDAPVPPAKPKVDLSNGLQIQPNEDKLELLKPVKPRSADEQMRVEALTWFSVGRMRLKRGQNQTALEAFKNAYKHDPQSVAILESLIAMSITLNRVDDAIDYSKKLVEVAPDHFHSLQILGRHLAQQGKIPEAIKMLERAIATVEFNKHSENYVRLMRDLGILYRATSNAPKASAAYEVVFDAIEHPDQYNLPDNVRRQLMADVMTNYEQLGDTFYQGENYKLAISAYQRAIETKTGNIGNVIYHLAKAYLESGQPDKAMEELQAYFDAQRQTQGRNAYELLGVILEAQGKSDQFLPKLRVLAERDRRNEKLQFFLAETLLSADALEEAEQVLTQALERSKDPEGFAVLAGIYLKQNRPNELLHTLARAYAGRNQLNAIQAELKAIAENKELTASVIAEGRKLNEEEFDFAHAYVLANLAERADEKEQSEEFYRTALSKTRVAEQKNAVYLELSDLLRSQRKFDEAAKALQQGVDDPAFIADLQTRVLFYYWLSYNLELAGQTEAALEAIGEGMKLAGRPNGILKLREAWVYYHSERNEEAIERFEAIIKDFANDSAIVRSAKSNLSNLYVQMGDQQKGEEILEEVYRENPTEPGINNDLGYLYADQGKNLEQAEKMIRIAIESDPDNAAYLDSMGWVLYKREKFEEALPYLKKASEEELGQDGTIYDHLGDVYQRLGKIDLAVEAWKKALELSDVDTKTNKKLIERLNEKLKNHQSPPGELRPERPDSP</sequence>
<feature type="repeat" description="TPR" evidence="1">
    <location>
        <begin position="707"/>
        <end position="740"/>
    </location>
</feature>
<feature type="repeat" description="TPR" evidence="1">
    <location>
        <begin position="89"/>
        <end position="122"/>
    </location>
</feature>
<evidence type="ECO:0000256" key="2">
    <source>
        <dbReference type="SAM" id="MobiDB-lite"/>
    </source>
</evidence>
<dbReference type="PANTHER" id="PTHR12558">
    <property type="entry name" value="CELL DIVISION CYCLE 16,23,27"/>
    <property type="match status" value="1"/>
</dbReference>
<dbReference type="Pfam" id="PF13424">
    <property type="entry name" value="TPR_12"/>
    <property type="match status" value="1"/>
</dbReference>
<dbReference type="InterPro" id="IPR019734">
    <property type="entry name" value="TPR_rpt"/>
</dbReference>
<gene>
    <name evidence="3" type="ORF">Mal52_23560</name>
</gene>
<keyword evidence="4" id="KW-1185">Reference proteome</keyword>
<name>A0A517ZN21_9PLAN</name>
<dbReference type="Pfam" id="PF14559">
    <property type="entry name" value="TPR_19"/>
    <property type="match status" value="1"/>
</dbReference>
<evidence type="ECO:0000313" key="3">
    <source>
        <dbReference type="EMBL" id="QDU43879.1"/>
    </source>
</evidence>
<dbReference type="Pfam" id="PF13432">
    <property type="entry name" value="TPR_16"/>
    <property type="match status" value="2"/>
</dbReference>
<evidence type="ECO:0000313" key="4">
    <source>
        <dbReference type="Proteomes" id="UP000319383"/>
    </source>
</evidence>
<dbReference type="InterPro" id="IPR011990">
    <property type="entry name" value="TPR-like_helical_dom_sf"/>
</dbReference>
<evidence type="ECO:0000256" key="1">
    <source>
        <dbReference type="PROSITE-ProRule" id="PRU00339"/>
    </source>
</evidence>
<dbReference type="SUPFAM" id="SSF48452">
    <property type="entry name" value="TPR-like"/>
    <property type="match status" value="4"/>
</dbReference>
<dbReference type="PROSITE" id="PS50005">
    <property type="entry name" value="TPR"/>
    <property type="match status" value="3"/>
</dbReference>
<dbReference type="RefSeq" id="WP_145376162.1">
    <property type="nucleotide sequence ID" value="NZ_CP036276.1"/>
</dbReference>
<dbReference type="Proteomes" id="UP000319383">
    <property type="component" value="Chromosome"/>
</dbReference>
<accession>A0A517ZN21</accession>
<dbReference type="KEGG" id="sdyn:Mal52_23560"/>
<protein>
    <submittedName>
        <fullName evidence="3">Tetratricopeptide repeat protein</fullName>
    </submittedName>
</protein>
<proteinExistence type="predicted"/>
<dbReference type="Pfam" id="PF13181">
    <property type="entry name" value="TPR_8"/>
    <property type="match status" value="1"/>
</dbReference>
<reference evidence="3 4" key="1">
    <citation type="submission" date="2019-02" db="EMBL/GenBank/DDBJ databases">
        <title>Deep-cultivation of Planctomycetes and their phenomic and genomic characterization uncovers novel biology.</title>
        <authorList>
            <person name="Wiegand S."/>
            <person name="Jogler M."/>
            <person name="Boedeker C."/>
            <person name="Pinto D."/>
            <person name="Vollmers J."/>
            <person name="Rivas-Marin E."/>
            <person name="Kohn T."/>
            <person name="Peeters S.H."/>
            <person name="Heuer A."/>
            <person name="Rast P."/>
            <person name="Oberbeckmann S."/>
            <person name="Bunk B."/>
            <person name="Jeske O."/>
            <person name="Meyerdierks A."/>
            <person name="Storesund J.E."/>
            <person name="Kallscheuer N."/>
            <person name="Luecker S."/>
            <person name="Lage O.M."/>
            <person name="Pohl T."/>
            <person name="Merkel B.J."/>
            <person name="Hornburger P."/>
            <person name="Mueller R.-W."/>
            <person name="Bruemmer F."/>
            <person name="Labrenz M."/>
            <person name="Spormann A.M."/>
            <person name="Op den Camp H."/>
            <person name="Overmann J."/>
            <person name="Amann R."/>
            <person name="Jetten M.S.M."/>
            <person name="Mascher T."/>
            <person name="Medema M.H."/>
            <person name="Devos D.P."/>
            <person name="Kaster A.-K."/>
            <person name="Ovreas L."/>
            <person name="Rohde M."/>
            <person name="Galperin M.Y."/>
            <person name="Jogler C."/>
        </authorList>
    </citation>
    <scope>NUCLEOTIDE SEQUENCE [LARGE SCALE GENOMIC DNA]</scope>
    <source>
        <strain evidence="3 4">Mal52</strain>
    </source>
</reference>
<dbReference type="SMART" id="SM00028">
    <property type="entry name" value="TPR"/>
    <property type="match status" value="12"/>
</dbReference>
<dbReference type="EMBL" id="CP036276">
    <property type="protein sequence ID" value="QDU43879.1"/>
    <property type="molecule type" value="Genomic_DNA"/>
</dbReference>
<dbReference type="AlphaFoldDB" id="A0A517ZN21"/>
<dbReference type="PANTHER" id="PTHR12558:SF13">
    <property type="entry name" value="CELL DIVISION CYCLE PROTEIN 27 HOMOLOG"/>
    <property type="match status" value="1"/>
</dbReference>
<organism evidence="3 4">
    <name type="scientific">Symmachiella dynata</name>
    <dbReference type="NCBI Taxonomy" id="2527995"/>
    <lineage>
        <taxon>Bacteria</taxon>
        <taxon>Pseudomonadati</taxon>
        <taxon>Planctomycetota</taxon>
        <taxon>Planctomycetia</taxon>
        <taxon>Planctomycetales</taxon>
        <taxon>Planctomycetaceae</taxon>
        <taxon>Symmachiella</taxon>
    </lineage>
</organism>
<feature type="repeat" description="TPR" evidence="1">
    <location>
        <begin position="248"/>
        <end position="281"/>
    </location>
</feature>
<keyword evidence="1" id="KW-0802">TPR repeat</keyword>
<dbReference type="Gene3D" id="1.25.40.10">
    <property type="entry name" value="Tetratricopeptide repeat domain"/>
    <property type="match status" value="5"/>
</dbReference>